<evidence type="ECO:0000256" key="7">
    <source>
        <dbReference type="ARBA" id="ARBA00022840"/>
    </source>
</evidence>
<evidence type="ECO:0000256" key="3">
    <source>
        <dbReference type="ARBA" id="ARBA00012054"/>
    </source>
</evidence>
<keyword evidence="11" id="KW-1185">Reference proteome</keyword>
<comment type="catalytic activity">
    <reaction evidence="8 9">
        <text>D-gluconate + ATP = 6-phospho-D-gluconate + ADP + H(+)</text>
        <dbReference type="Rhea" id="RHEA:19433"/>
        <dbReference type="ChEBI" id="CHEBI:15378"/>
        <dbReference type="ChEBI" id="CHEBI:18391"/>
        <dbReference type="ChEBI" id="CHEBI:30616"/>
        <dbReference type="ChEBI" id="CHEBI:58759"/>
        <dbReference type="ChEBI" id="CHEBI:456216"/>
        <dbReference type="EC" id="2.7.1.12"/>
    </reaction>
</comment>
<keyword evidence="6 9" id="KW-0418">Kinase</keyword>
<protein>
    <recommendedName>
        <fullName evidence="3 9">Gluconokinase</fullName>
        <ecNumber evidence="3 9">2.7.1.12</ecNumber>
    </recommendedName>
</protein>
<proteinExistence type="inferred from homology"/>
<accession>A0A836L694</accession>
<dbReference type="InterPro" id="IPR031322">
    <property type="entry name" value="Shikimate/glucono_kinase"/>
</dbReference>
<evidence type="ECO:0000256" key="8">
    <source>
        <dbReference type="ARBA" id="ARBA00048090"/>
    </source>
</evidence>
<comment type="similarity">
    <text evidence="2 9">Belongs to the gluconokinase GntK/GntV family.</text>
</comment>
<keyword evidence="7 9" id="KW-0067">ATP-binding</keyword>
<dbReference type="EMBL" id="JAFJZO010000028">
    <property type="protein sequence ID" value="KAG5500436.1"/>
    <property type="molecule type" value="Genomic_DNA"/>
</dbReference>
<dbReference type="UniPathway" id="UPA00792"/>
<comment type="caution">
    <text evidence="10">The sequence shown here is derived from an EMBL/GenBank/DDBJ whole genome shotgun (WGS) entry which is preliminary data.</text>
</comment>
<dbReference type="CDD" id="cd02021">
    <property type="entry name" value="GntK"/>
    <property type="match status" value="1"/>
</dbReference>
<evidence type="ECO:0000256" key="5">
    <source>
        <dbReference type="ARBA" id="ARBA00022741"/>
    </source>
</evidence>
<comment type="pathway">
    <text evidence="1 9">Carbohydrate acid metabolism; D-gluconate degradation.</text>
</comment>
<dbReference type="PANTHER" id="PTHR43442:SF3">
    <property type="entry name" value="GLUCONOKINASE-RELATED"/>
    <property type="match status" value="1"/>
</dbReference>
<dbReference type="PANTHER" id="PTHR43442">
    <property type="entry name" value="GLUCONOKINASE-RELATED"/>
    <property type="match status" value="1"/>
</dbReference>
<dbReference type="GO" id="GO:0005975">
    <property type="term" value="P:carbohydrate metabolic process"/>
    <property type="evidence" value="ECO:0007669"/>
    <property type="project" value="InterPro"/>
</dbReference>
<keyword evidence="4 9" id="KW-0808">Transferase</keyword>
<dbReference type="EC" id="2.7.1.12" evidence="3 9"/>
<dbReference type="InterPro" id="IPR027417">
    <property type="entry name" value="P-loop_NTPase"/>
</dbReference>
<dbReference type="AlphaFoldDB" id="A0A836L694"/>
<evidence type="ECO:0000313" key="11">
    <source>
        <dbReference type="Proteomes" id="UP000674318"/>
    </source>
</evidence>
<dbReference type="SUPFAM" id="SSF52540">
    <property type="entry name" value="P-loop containing nucleoside triphosphate hydrolases"/>
    <property type="match status" value="1"/>
</dbReference>
<dbReference type="OrthoDB" id="275177at2759"/>
<dbReference type="GeneID" id="94289608"/>
<gene>
    <name evidence="10" type="ORF">JKF63_03529</name>
</gene>
<evidence type="ECO:0000313" key="10">
    <source>
        <dbReference type="EMBL" id="KAG5500436.1"/>
    </source>
</evidence>
<dbReference type="Pfam" id="PF01202">
    <property type="entry name" value="SKI"/>
    <property type="match status" value="1"/>
</dbReference>
<dbReference type="GO" id="GO:0005737">
    <property type="term" value="C:cytoplasm"/>
    <property type="evidence" value="ECO:0007669"/>
    <property type="project" value="TreeGrafter"/>
</dbReference>
<organism evidence="10 11">
    <name type="scientific">Porcisia hertigi</name>
    <dbReference type="NCBI Taxonomy" id="2761500"/>
    <lineage>
        <taxon>Eukaryota</taxon>
        <taxon>Discoba</taxon>
        <taxon>Euglenozoa</taxon>
        <taxon>Kinetoplastea</taxon>
        <taxon>Metakinetoplastina</taxon>
        <taxon>Trypanosomatida</taxon>
        <taxon>Trypanosomatidae</taxon>
        <taxon>Leishmaniinae</taxon>
        <taxon>Porcisia</taxon>
    </lineage>
</organism>
<evidence type="ECO:0000256" key="4">
    <source>
        <dbReference type="ARBA" id="ARBA00022679"/>
    </source>
</evidence>
<dbReference type="NCBIfam" id="TIGR01313">
    <property type="entry name" value="therm_gnt_kin"/>
    <property type="match status" value="1"/>
</dbReference>
<evidence type="ECO:0000256" key="9">
    <source>
        <dbReference type="RuleBase" id="RU363066"/>
    </source>
</evidence>
<name>A0A836L694_9TRYP</name>
<dbReference type="Gene3D" id="3.40.50.300">
    <property type="entry name" value="P-loop containing nucleotide triphosphate hydrolases"/>
    <property type="match status" value="1"/>
</dbReference>
<evidence type="ECO:0000256" key="2">
    <source>
        <dbReference type="ARBA" id="ARBA00008420"/>
    </source>
</evidence>
<sequence length="203" mass="22297">MARQVSAVVVCGPSGVGKTTIGRQLAELLRCRFVEGDDYHSDENRNKMRSGVPLTDEDRLPWLCRLEEEVLAPCRGHGTVSVVLACSALRRRYRDTLRGMDRCKDAEAANETLQNTQLFFVLLNGDVRLIEERLQTRQGHFMPASLHASQMATLEVLDPTELGATVDVADSPALIAQKVAELVRIATTLSLSMCRSSSLPACA</sequence>
<dbReference type="FunFam" id="3.40.50.300:FF:000522">
    <property type="entry name" value="Gluconokinase"/>
    <property type="match status" value="1"/>
</dbReference>
<dbReference type="GO" id="GO:0005524">
    <property type="term" value="F:ATP binding"/>
    <property type="evidence" value="ECO:0007669"/>
    <property type="project" value="UniProtKB-KW"/>
</dbReference>
<keyword evidence="5 9" id="KW-0547">Nucleotide-binding</keyword>
<reference evidence="10 11" key="1">
    <citation type="submission" date="2021-02" db="EMBL/GenBank/DDBJ databases">
        <title>Porcisia hertigi Genome sequencing and assembly.</title>
        <authorList>
            <person name="Almutairi H."/>
            <person name="Gatherer D."/>
        </authorList>
    </citation>
    <scope>NUCLEOTIDE SEQUENCE [LARGE SCALE GENOMIC DNA]</scope>
    <source>
        <strain evidence="10 11">C119</strain>
    </source>
</reference>
<dbReference type="Proteomes" id="UP000674318">
    <property type="component" value="Chromosome 28"/>
</dbReference>
<evidence type="ECO:0000256" key="6">
    <source>
        <dbReference type="ARBA" id="ARBA00022777"/>
    </source>
</evidence>
<evidence type="ECO:0000256" key="1">
    <source>
        <dbReference type="ARBA" id="ARBA00004875"/>
    </source>
</evidence>
<dbReference type="RefSeq" id="XP_067755770.1">
    <property type="nucleotide sequence ID" value="XM_067899531.1"/>
</dbReference>
<dbReference type="GO" id="GO:0046316">
    <property type="term" value="F:gluconokinase activity"/>
    <property type="evidence" value="ECO:0007669"/>
    <property type="project" value="UniProtKB-EC"/>
</dbReference>
<dbReference type="KEGG" id="phet:94289608"/>
<dbReference type="InterPro" id="IPR006001">
    <property type="entry name" value="Therm_gnt_kin"/>
</dbReference>